<dbReference type="SMART" id="SM00028">
    <property type="entry name" value="TPR"/>
    <property type="match status" value="3"/>
</dbReference>
<dbReference type="PANTHER" id="PTHR44749">
    <property type="entry name" value="SUPPRESSOR OF RPS4-RLD 1"/>
    <property type="match status" value="1"/>
</dbReference>
<organism evidence="2 3">
    <name type="scientific">Roseovarius gaetbuli</name>
    <dbReference type="NCBI Taxonomy" id="1356575"/>
    <lineage>
        <taxon>Bacteria</taxon>
        <taxon>Pseudomonadati</taxon>
        <taxon>Pseudomonadota</taxon>
        <taxon>Alphaproteobacteria</taxon>
        <taxon>Rhodobacterales</taxon>
        <taxon>Roseobacteraceae</taxon>
        <taxon>Roseovarius</taxon>
    </lineage>
</organism>
<evidence type="ECO:0000313" key="2">
    <source>
        <dbReference type="EMBL" id="SLN66755.1"/>
    </source>
</evidence>
<keyword evidence="3" id="KW-1185">Reference proteome</keyword>
<dbReference type="RefSeq" id="WP_085828077.1">
    <property type="nucleotide sequence ID" value="NZ_FWFJ01000038.1"/>
</dbReference>
<dbReference type="OrthoDB" id="7060708at2"/>
<proteinExistence type="predicted"/>
<dbReference type="PANTHER" id="PTHR44749:SF1">
    <property type="entry name" value="TETRATRICOPEPTIDE-LIKE HELICAL DOMAIN-CONTAINING PROTEIN"/>
    <property type="match status" value="1"/>
</dbReference>
<dbReference type="Gene3D" id="1.25.40.10">
    <property type="entry name" value="Tetratricopeptide repeat domain"/>
    <property type="match status" value="2"/>
</dbReference>
<name>A0A1X7A019_9RHOB</name>
<keyword evidence="1" id="KW-0802">TPR repeat</keyword>
<evidence type="ECO:0000256" key="1">
    <source>
        <dbReference type="PROSITE-ProRule" id="PRU00339"/>
    </source>
</evidence>
<dbReference type="EMBL" id="FWFJ01000038">
    <property type="protein sequence ID" value="SLN66755.1"/>
    <property type="molecule type" value="Genomic_DNA"/>
</dbReference>
<sequence length="671" mass="75385">MAASCSPARGLFIGLRKDQLGARLLMMLNAIRLSEDYGTDFRINWFPRGAMAPTLATPTDLFSEAFIECHFIENAEFEALGPIAKPLWTFMNDEGPKRLEAHLAGGGHVVLDEGFEIVEFPWEDASDLRERFRGFISCIGFNPVVAGHIEQIEAAMAANEGRRTIAYHIRRGDILNTDPWKHKEWPAKIEPDELYSAYLEKNGGAKALVFSDQPESIARFTTAHPQAGSIDDLVDLKGCKTVQRDFLELFAMSRASEIVAPPISAFSRAAARLSGQERKCFHEVMTVEERDRAYDRLLERFAKGPEAFITPSEAAHVFVKLARRLQEAGREQEAWEIGQRILDAGADNAFMPLAHALNGMYLGKWDEALTYINRALADPHQWRENYISGLAVRAHILGALGRRKRARRSFLRAFWQKPMLPDVTVIGTFMIKRGRLRAGETLPFDRETLLVLPVRYQQTNIVVQQNKILRRRASDLSTLAIEWPWFAMDGKTDRFLNAPHELKKMQARLAKHHGGVPGAGPFSYDALLEARMGKPERALEMNARAVEAAPDDPMVRKRQAEFRMMTGDYAGALAEMEVCRACAPDHAFWHFLTGLIHETAGDRAAARACHEAACEMDDSTAELHAHLADMCRDTGDTEGAVAALERAAEIAPNQQRYRNRRDRLLKRQANG</sequence>
<protein>
    <submittedName>
        <fullName evidence="2">Tetratricopeptide repeat protein</fullName>
    </submittedName>
</protein>
<dbReference type="Gene3D" id="3.40.50.11350">
    <property type="match status" value="1"/>
</dbReference>
<evidence type="ECO:0000313" key="3">
    <source>
        <dbReference type="Proteomes" id="UP000194012"/>
    </source>
</evidence>
<gene>
    <name evidence="2" type="ORF">ROG8370_03124</name>
</gene>
<feature type="repeat" description="TPR" evidence="1">
    <location>
        <begin position="621"/>
        <end position="654"/>
    </location>
</feature>
<accession>A0A1X7A019</accession>
<dbReference type="PROSITE" id="PS50005">
    <property type="entry name" value="TPR"/>
    <property type="match status" value="1"/>
</dbReference>
<dbReference type="AlphaFoldDB" id="A0A1X7A019"/>
<dbReference type="GO" id="GO:0045892">
    <property type="term" value="P:negative regulation of DNA-templated transcription"/>
    <property type="evidence" value="ECO:0007669"/>
    <property type="project" value="InterPro"/>
</dbReference>
<reference evidence="3" key="1">
    <citation type="submission" date="2017-03" db="EMBL/GenBank/DDBJ databases">
        <authorList>
            <person name="Rodrigo-Torres L."/>
            <person name="Arahal R.D."/>
            <person name="Lucena T."/>
        </authorList>
    </citation>
    <scope>NUCLEOTIDE SEQUENCE [LARGE SCALE GENOMIC DNA]</scope>
    <source>
        <strain evidence="3">CECT 8370</strain>
    </source>
</reference>
<dbReference type="InterPro" id="IPR011990">
    <property type="entry name" value="TPR-like_helical_dom_sf"/>
</dbReference>
<dbReference type="InterPro" id="IPR044650">
    <property type="entry name" value="SRFR1-like"/>
</dbReference>
<dbReference type="SUPFAM" id="SSF48452">
    <property type="entry name" value="TPR-like"/>
    <property type="match status" value="2"/>
</dbReference>
<dbReference type="Proteomes" id="UP000194012">
    <property type="component" value="Unassembled WGS sequence"/>
</dbReference>
<dbReference type="InterPro" id="IPR019734">
    <property type="entry name" value="TPR_rpt"/>
</dbReference>
<dbReference type="Pfam" id="PF13432">
    <property type="entry name" value="TPR_16"/>
    <property type="match status" value="2"/>
</dbReference>